<evidence type="ECO:0000256" key="3">
    <source>
        <dbReference type="SAM" id="Phobius"/>
    </source>
</evidence>
<keyword evidence="6" id="KW-1185">Reference proteome</keyword>
<evidence type="ECO:0000313" key="6">
    <source>
        <dbReference type="Proteomes" id="UP000001593"/>
    </source>
</evidence>
<feature type="transmembrane region" description="Helical" evidence="3">
    <location>
        <begin position="47"/>
        <end position="65"/>
    </location>
</feature>
<dbReference type="SUPFAM" id="SSF52833">
    <property type="entry name" value="Thioredoxin-like"/>
    <property type="match status" value="1"/>
</dbReference>
<dbReference type="PROSITE" id="PS50404">
    <property type="entry name" value="GST_NTER"/>
    <property type="match status" value="1"/>
</dbReference>
<accession>A7SBQ4</accession>
<dbReference type="PROSITE" id="PS00195">
    <property type="entry name" value="GLUTAREDOXIN_1"/>
    <property type="match status" value="1"/>
</dbReference>
<dbReference type="InterPro" id="IPR004045">
    <property type="entry name" value="Glutathione_S-Trfase_N"/>
</dbReference>
<dbReference type="InParanoid" id="A7SBQ4"/>
<protein>
    <recommendedName>
        <fullName evidence="4">GST N-terminal domain-containing protein</fullName>
    </recommendedName>
</protein>
<dbReference type="GO" id="GO:0005886">
    <property type="term" value="C:plasma membrane"/>
    <property type="evidence" value="ECO:0000318"/>
    <property type="project" value="GO_Central"/>
</dbReference>
<dbReference type="Pfam" id="PF00596">
    <property type="entry name" value="Aldolase_II"/>
    <property type="match status" value="1"/>
</dbReference>
<dbReference type="InterPro" id="IPR051017">
    <property type="entry name" value="Aldolase-II_Adducin_sf"/>
</dbReference>
<dbReference type="GO" id="GO:0014069">
    <property type="term" value="C:postsynaptic density"/>
    <property type="evidence" value="ECO:0000318"/>
    <property type="project" value="GO_Central"/>
</dbReference>
<dbReference type="InterPro" id="IPR011767">
    <property type="entry name" value="GLR_AS"/>
</dbReference>
<comment type="similarity">
    <text evidence="2">Belongs to the aldolase class II family. Adducin subfamily.</text>
</comment>
<dbReference type="Proteomes" id="UP000001593">
    <property type="component" value="Unassembled WGS sequence"/>
</dbReference>
<dbReference type="InterPro" id="IPR001303">
    <property type="entry name" value="Aldolase_II/adducin_N"/>
</dbReference>
<dbReference type="InterPro" id="IPR036249">
    <property type="entry name" value="Thioredoxin-like_sf"/>
</dbReference>
<dbReference type="PANTHER" id="PTHR10672:SF3">
    <property type="entry name" value="PROTEIN HU-LI TAI SHAO"/>
    <property type="match status" value="1"/>
</dbReference>
<dbReference type="SUPFAM" id="SSF53639">
    <property type="entry name" value="AraD/HMP-PK domain-like"/>
    <property type="match status" value="1"/>
</dbReference>
<keyword evidence="3" id="KW-1133">Transmembrane helix</keyword>
<organism evidence="5 6">
    <name type="scientific">Nematostella vectensis</name>
    <name type="common">Starlet sea anemone</name>
    <dbReference type="NCBI Taxonomy" id="45351"/>
    <lineage>
        <taxon>Eukaryota</taxon>
        <taxon>Metazoa</taxon>
        <taxon>Cnidaria</taxon>
        <taxon>Anthozoa</taxon>
        <taxon>Hexacorallia</taxon>
        <taxon>Actiniaria</taxon>
        <taxon>Edwardsiidae</taxon>
        <taxon>Nematostella</taxon>
    </lineage>
</organism>
<gene>
    <name evidence="5" type="ORF">NEMVEDRAFT_v1g209810</name>
</gene>
<dbReference type="PROSITE" id="PS51354">
    <property type="entry name" value="GLUTAREDOXIN_2"/>
    <property type="match status" value="1"/>
</dbReference>
<dbReference type="STRING" id="45351.A7SBQ4"/>
<dbReference type="InterPro" id="IPR036409">
    <property type="entry name" value="Aldolase_II/adducin_N_sf"/>
</dbReference>
<keyword evidence="3" id="KW-0472">Membrane</keyword>
<proteinExistence type="inferred from homology"/>
<reference evidence="5 6" key="1">
    <citation type="journal article" date="2007" name="Science">
        <title>Sea anemone genome reveals ancestral eumetazoan gene repertoire and genomic organization.</title>
        <authorList>
            <person name="Putnam N.H."/>
            <person name="Srivastava M."/>
            <person name="Hellsten U."/>
            <person name="Dirks B."/>
            <person name="Chapman J."/>
            <person name="Salamov A."/>
            <person name="Terry A."/>
            <person name="Shapiro H."/>
            <person name="Lindquist E."/>
            <person name="Kapitonov V.V."/>
            <person name="Jurka J."/>
            <person name="Genikhovich G."/>
            <person name="Grigoriev I.V."/>
            <person name="Lucas S.M."/>
            <person name="Steele R.E."/>
            <person name="Finnerty J.R."/>
            <person name="Technau U."/>
            <person name="Martindale M.Q."/>
            <person name="Rokhsar D.S."/>
        </authorList>
    </citation>
    <scope>NUCLEOTIDE SEQUENCE [LARGE SCALE GENOMIC DNA]</scope>
    <source>
        <strain evidence="6">CH2 X CH6</strain>
    </source>
</reference>
<dbReference type="eggNOG" id="KOG3699">
    <property type="taxonomic scope" value="Eukaryota"/>
</dbReference>
<evidence type="ECO:0000259" key="4">
    <source>
        <dbReference type="PROSITE" id="PS50404"/>
    </source>
</evidence>
<dbReference type="Gene3D" id="3.40.225.10">
    <property type="entry name" value="Class II aldolase/adducin N-terminal domain"/>
    <property type="match status" value="1"/>
</dbReference>
<sequence length="229" mass="25412">MAAYTRPMSSCFSRGRNLFNKCPYKELSFVTRRNNATFSHAAKNRSVLLGVGALAGISFGVLYSLKTQSRIAREIEQENYSSENSASNEASHQPKITLYQYQTCPFCCKVRAYLEYFGIDYTKVEVNPLTRKEIEFSTEYRKVPIAIVDGKQARASNDEDHYLLNPFGLLYNEVTASSLVKVDFAGNIVDGGSTNLGVNRAGLVLHSAVHSARKDIACVIHIHQPACVA</sequence>
<dbReference type="Pfam" id="PF00462">
    <property type="entry name" value="Glutaredoxin"/>
    <property type="match status" value="1"/>
</dbReference>
<evidence type="ECO:0000256" key="2">
    <source>
        <dbReference type="ARBA" id="ARBA00006274"/>
    </source>
</evidence>
<dbReference type="Gene3D" id="3.40.30.110">
    <property type="match status" value="1"/>
</dbReference>
<comment type="function">
    <text evidence="1">Has a glutathione-disulfide oxidoreductase activity in the presence of NADPH and glutathione reductase. Reduces low molecular weight disulfides and proteins.</text>
</comment>
<feature type="domain" description="GST N-terminal" evidence="4">
    <location>
        <begin position="94"/>
        <end position="171"/>
    </location>
</feature>
<evidence type="ECO:0000256" key="1">
    <source>
        <dbReference type="ARBA" id="ARBA00002549"/>
    </source>
</evidence>
<feature type="non-terminal residue" evidence="5">
    <location>
        <position position="229"/>
    </location>
</feature>
<dbReference type="AlphaFoldDB" id="A7SBQ4"/>
<dbReference type="GO" id="GO:0051015">
    <property type="term" value="F:actin filament binding"/>
    <property type="evidence" value="ECO:0000318"/>
    <property type="project" value="GO_Central"/>
</dbReference>
<name>A7SBQ4_NEMVE</name>
<dbReference type="PANTHER" id="PTHR10672">
    <property type="entry name" value="ADDUCIN"/>
    <property type="match status" value="1"/>
</dbReference>
<keyword evidence="3" id="KW-0812">Transmembrane</keyword>
<dbReference type="eggNOG" id="KOG3029">
    <property type="taxonomic scope" value="Eukaryota"/>
</dbReference>
<dbReference type="InterPro" id="IPR002109">
    <property type="entry name" value="Glutaredoxin"/>
</dbReference>
<dbReference type="EMBL" id="DS469617">
    <property type="protein sequence ID" value="EDO38882.1"/>
    <property type="molecule type" value="Genomic_DNA"/>
</dbReference>
<dbReference type="GO" id="GO:0005856">
    <property type="term" value="C:cytoskeleton"/>
    <property type="evidence" value="ECO:0000318"/>
    <property type="project" value="GO_Central"/>
</dbReference>
<dbReference type="HOGENOM" id="CLU_1212423_0_0_1"/>
<evidence type="ECO:0000313" key="5">
    <source>
        <dbReference type="EMBL" id="EDO38882.1"/>
    </source>
</evidence>